<name>A0A9X2YDN7_9MYCO</name>
<dbReference type="Proteomes" id="UP001140272">
    <property type="component" value="Unassembled WGS sequence"/>
</dbReference>
<reference evidence="2" key="3">
    <citation type="submission" date="2022-08" db="EMBL/GenBank/DDBJ databases">
        <title>Whole genome sequencing of non-tuberculosis mycobacteria type-strains.</title>
        <authorList>
            <person name="Igarashi Y."/>
            <person name="Osugi A."/>
            <person name="Mitarai S."/>
        </authorList>
    </citation>
    <scope>NUCLEOTIDE SEQUENCE</scope>
    <source>
        <strain evidence="2">JCM 16372</strain>
    </source>
</reference>
<keyword evidence="3" id="KW-1185">Reference proteome</keyword>
<evidence type="ECO:0000313" key="1">
    <source>
        <dbReference type="EMBL" id="MCV7071554.1"/>
    </source>
</evidence>
<accession>A0A9X2YDN7</accession>
<proteinExistence type="predicted"/>
<organism evidence="1 4">
    <name type="scientific">Mycolicibacterium rufum</name>
    <dbReference type="NCBI Taxonomy" id="318424"/>
    <lineage>
        <taxon>Bacteria</taxon>
        <taxon>Bacillati</taxon>
        <taxon>Actinomycetota</taxon>
        <taxon>Actinomycetes</taxon>
        <taxon>Mycobacteriales</taxon>
        <taxon>Mycobacteriaceae</taxon>
        <taxon>Mycolicibacterium</taxon>
    </lineage>
</organism>
<protein>
    <recommendedName>
        <fullName evidence="5">Lipoprotein</fullName>
    </recommendedName>
</protein>
<dbReference type="Proteomes" id="UP001055159">
    <property type="component" value="Chromosome"/>
</dbReference>
<evidence type="ECO:0000313" key="2">
    <source>
        <dbReference type="EMBL" id="ULP36426.1"/>
    </source>
</evidence>
<reference evidence="1" key="2">
    <citation type="journal article" date="2022" name="BMC Genomics">
        <title>Comparative genome analysis of mycobacteria focusing on tRNA and non-coding RNA.</title>
        <authorList>
            <person name="Behra P.R.K."/>
            <person name="Pettersson B.M.F."/>
            <person name="Ramesh M."/>
            <person name="Das S."/>
            <person name="Dasgupta S."/>
            <person name="Kirsebom L.A."/>
        </authorList>
    </citation>
    <scope>NUCLEOTIDE SEQUENCE</scope>
    <source>
        <strain evidence="1">DSM 45406</strain>
    </source>
</reference>
<gene>
    <name evidence="1" type="ORF">H7H73_15130</name>
    <name evidence="2" type="ORF">MJO55_25055</name>
</gene>
<reference evidence="1" key="1">
    <citation type="submission" date="2020-07" db="EMBL/GenBank/DDBJ databases">
        <authorList>
            <person name="Pettersson B.M.F."/>
            <person name="Behra P.R.K."/>
            <person name="Ramesh M."/>
            <person name="Das S."/>
            <person name="Dasgupta S."/>
            <person name="Kirsebom L.A."/>
        </authorList>
    </citation>
    <scope>NUCLEOTIDE SEQUENCE</scope>
    <source>
        <strain evidence="1">DSM 45406</strain>
    </source>
</reference>
<dbReference type="AlphaFoldDB" id="A0A9X2YDN7"/>
<evidence type="ECO:0000313" key="4">
    <source>
        <dbReference type="Proteomes" id="UP001140272"/>
    </source>
</evidence>
<sequence>MLILGVVTACGSGPEVVTSIEFDGERHSITTSNVSCARQPDGSVVILVADGRRRMVRMHVGQHGRISVLRVGLRYEDLRGFVADPAEVVGTKVDDTFTARGRMPPDEGETTGHIFSVETTCPSYRDARPDEAIPALGVP</sequence>
<dbReference type="EMBL" id="CP092427">
    <property type="protein sequence ID" value="ULP36426.1"/>
    <property type="molecule type" value="Genomic_DNA"/>
</dbReference>
<dbReference type="EMBL" id="JACKRN010000525">
    <property type="protein sequence ID" value="MCV7071554.1"/>
    <property type="molecule type" value="Genomic_DNA"/>
</dbReference>
<evidence type="ECO:0000313" key="3">
    <source>
        <dbReference type="Proteomes" id="UP001055159"/>
    </source>
</evidence>
<dbReference type="RefSeq" id="WP_239735508.1">
    <property type="nucleotide sequence ID" value="NZ_CP092427.2"/>
</dbReference>
<evidence type="ECO:0008006" key="5">
    <source>
        <dbReference type="Google" id="ProtNLM"/>
    </source>
</evidence>